<dbReference type="GO" id="GO:0006364">
    <property type="term" value="P:rRNA processing"/>
    <property type="evidence" value="ECO:0007669"/>
    <property type="project" value="UniProtKB-UniRule"/>
</dbReference>
<keyword evidence="2 5" id="KW-0690">Ribosome biogenesis</keyword>
<dbReference type="SUPFAM" id="SSF50447">
    <property type="entry name" value="Translation proteins"/>
    <property type="match status" value="1"/>
</dbReference>
<dbReference type="GO" id="GO:0005737">
    <property type="term" value="C:cytoplasm"/>
    <property type="evidence" value="ECO:0007669"/>
    <property type="project" value="UniProtKB-SubCell"/>
</dbReference>
<keyword evidence="9" id="KW-1185">Reference proteome</keyword>
<evidence type="ECO:0000256" key="2">
    <source>
        <dbReference type="ARBA" id="ARBA00022517"/>
    </source>
</evidence>
<comment type="subunit">
    <text evidence="5">Binds ribosomal protein uS19.</text>
</comment>
<dbReference type="GO" id="GO:0042274">
    <property type="term" value="P:ribosomal small subunit biogenesis"/>
    <property type="evidence" value="ECO:0007669"/>
    <property type="project" value="UniProtKB-UniRule"/>
</dbReference>
<keyword evidence="4 5" id="KW-0143">Chaperone</keyword>
<feature type="domain" description="RimM N-terminal" evidence="6">
    <location>
        <begin position="2"/>
        <end position="73"/>
    </location>
</feature>
<evidence type="ECO:0000256" key="1">
    <source>
        <dbReference type="ARBA" id="ARBA00022490"/>
    </source>
</evidence>
<dbReference type="Proteomes" id="UP000067626">
    <property type="component" value="Chromosome"/>
</dbReference>
<dbReference type="KEGG" id="ccro:CMC5_039790"/>
<dbReference type="InterPro" id="IPR011961">
    <property type="entry name" value="RimM"/>
</dbReference>
<evidence type="ECO:0000313" key="8">
    <source>
        <dbReference type="EMBL" id="AKT39828.1"/>
    </source>
</evidence>
<dbReference type="PANTHER" id="PTHR33692">
    <property type="entry name" value="RIBOSOME MATURATION FACTOR RIMM"/>
    <property type="match status" value="1"/>
</dbReference>
<keyword evidence="3 5" id="KW-0698">rRNA processing</keyword>
<keyword evidence="1 5" id="KW-0963">Cytoplasm</keyword>
<dbReference type="InterPro" id="IPR036976">
    <property type="entry name" value="RimM_N_sf"/>
</dbReference>
<sequence length="161" mass="17312">MHGEIRLRVFNETSDLLVRRLPIRLRLSDGSERDAKLEAVRPTNKALLVRIAGVDDRDAAEALRGAFVCVSRDLFPPAEDGEFYACDIEGAEAVTAEGQAVGRVTGLVSYPSCDVLVIALGDPPEAGKKPKVVEVPLIDAYVSSVDVARQVVTLVTLEGLL</sequence>
<comment type="function">
    <text evidence="5">An accessory protein needed during the final step in the assembly of 30S ribosomal subunit, possibly for assembly of the head region. Essential for efficient processing of 16S rRNA. May be needed both before and after RbfA during the maturation of 16S rRNA. It has affinity for free ribosomal 30S subunits but not for 70S ribosomes.</text>
</comment>
<dbReference type="InterPro" id="IPR009000">
    <property type="entry name" value="Transl_B-barrel_sf"/>
</dbReference>
<dbReference type="SUPFAM" id="SSF50346">
    <property type="entry name" value="PRC-barrel domain"/>
    <property type="match status" value="1"/>
</dbReference>
<dbReference type="InterPro" id="IPR027275">
    <property type="entry name" value="PRC-brl_dom"/>
</dbReference>
<dbReference type="EMBL" id="CP012159">
    <property type="protein sequence ID" value="AKT39828.1"/>
    <property type="molecule type" value="Genomic_DNA"/>
</dbReference>
<comment type="subcellular location">
    <subcellularLocation>
        <location evidence="5">Cytoplasm</location>
    </subcellularLocation>
</comment>
<dbReference type="AlphaFoldDB" id="A0A0K1EGV0"/>
<dbReference type="InterPro" id="IPR011033">
    <property type="entry name" value="PRC_barrel-like_sf"/>
</dbReference>
<dbReference type="Pfam" id="PF05239">
    <property type="entry name" value="PRC"/>
    <property type="match status" value="1"/>
</dbReference>
<dbReference type="NCBIfam" id="TIGR02273">
    <property type="entry name" value="16S_RimM"/>
    <property type="match status" value="1"/>
</dbReference>
<reference evidence="8 9" key="1">
    <citation type="submission" date="2015-07" db="EMBL/GenBank/DDBJ databases">
        <title>Genome analysis of myxobacterium Chondromyces crocatus Cm c5 reveals a high potential for natural compound synthesis and the genetic basis for the loss of fruiting body formation.</title>
        <authorList>
            <person name="Zaburannyi N."/>
            <person name="Bunk B."/>
            <person name="Maier J."/>
            <person name="Overmann J."/>
            <person name="Mueller R."/>
        </authorList>
    </citation>
    <scope>NUCLEOTIDE SEQUENCE [LARGE SCALE GENOMIC DNA]</scope>
    <source>
        <strain evidence="8 9">Cm c5</strain>
    </source>
</reference>
<dbReference type="Pfam" id="PF01782">
    <property type="entry name" value="RimM"/>
    <property type="match status" value="1"/>
</dbReference>
<protein>
    <recommendedName>
        <fullName evidence="5">Ribosome maturation factor RimM</fullName>
    </recommendedName>
</protein>
<evidence type="ECO:0000256" key="3">
    <source>
        <dbReference type="ARBA" id="ARBA00022552"/>
    </source>
</evidence>
<evidence type="ECO:0000256" key="5">
    <source>
        <dbReference type="HAMAP-Rule" id="MF_00014"/>
    </source>
</evidence>
<dbReference type="PANTHER" id="PTHR33692:SF1">
    <property type="entry name" value="RIBOSOME MATURATION FACTOR RIMM"/>
    <property type="match status" value="1"/>
</dbReference>
<feature type="domain" description="PRC-barrel" evidence="7">
    <location>
        <begin position="81"/>
        <end position="160"/>
    </location>
</feature>
<evidence type="ECO:0000259" key="6">
    <source>
        <dbReference type="Pfam" id="PF01782"/>
    </source>
</evidence>
<accession>A0A0K1EGV0</accession>
<comment type="domain">
    <text evidence="5">The PRC barrel domain binds ribosomal protein uS19.</text>
</comment>
<evidence type="ECO:0000256" key="4">
    <source>
        <dbReference type="ARBA" id="ARBA00023186"/>
    </source>
</evidence>
<dbReference type="Gene3D" id="2.30.30.240">
    <property type="entry name" value="PRC-barrel domain"/>
    <property type="match status" value="1"/>
</dbReference>
<organism evidence="8 9">
    <name type="scientific">Chondromyces crocatus</name>
    <dbReference type="NCBI Taxonomy" id="52"/>
    <lineage>
        <taxon>Bacteria</taxon>
        <taxon>Pseudomonadati</taxon>
        <taxon>Myxococcota</taxon>
        <taxon>Polyangia</taxon>
        <taxon>Polyangiales</taxon>
        <taxon>Polyangiaceae</taxon>
        <taxon>Chondromyces</taxon>
    </lineage>
</organism>
<gene>
    <name evidence="5 8" type="primary">rimM</name>
    <name evidence="8" type="ORF">CMC5_039790</name>
</gene>
<comment type="similarity">
    <text evidence="5">Belongs to the RimM family.</text>
</comment>
<name>A0A0K1EGV0_CHOCO</name>
<evidence type="ECO:0000259" key="7">
    <source>
        <dbReference type="Pfam" id="PF05239"/>
    </source>
</evidence>
<dbReference type="HAMAP" id="MF_00014">
    <property type="entry name" value="Ribosome_mat_RimM"/>
    <property type="match status" value="1"/>
</dbReference>
<dbReference type="Gene3D" id="2.40.30.60">
    <property type="entry name" value="RimM"/>
    <property type="match status" value="1"/>
</dbReference>
<dbReference type="STRING" id="52.CMC5_039790"/>
<dbReference type="GO" id="GO:0043022">
    <property type="term" value="F:ribosome binding"/>
    <property type="evidence" value="ECO:0007669"/>
    <property type="project" value="InterPro"/>
</dbReference>
<dbReference type="GO" id="GO:0005840">
    <property type="term" value="C:ribosome"/>
    <property type="evidence" value="ECO:0007669"/>
    <property type="project" value="InterPro"/>
</dbReference>
<evidence type="ECO:0000313" key="9">
    <source>
        <dbReference type="Proteomes" id="UP000067626"/>
    </source>
</evidence>
<proteinExistence type="inferred from homology"/>
<dbReference type="InterPro" id="IPR002676">
    <property type="entry name" value="RimM_N"/>
</dbReference>